<comment type="similarity">
    <text evidence="2">Belongs to the major royal jelly protein family.</text>
</comment>
<accession>A0A2T2ZV87</accession>
<evidence type="ECO:0000256" key="3">
    <source>
        <dbReference type="ARBA" id="ARBA00022525"/>
    </source>
</evidence>
<name>A0A2T2ZV87_9PEZI</name>
<dbReference type="Proteomes" id="UP000241462">
    <property type="component" value="Unassembled WGS sequence"/>
</dbReference>
<feature type="chain" id="PRO_5015748896" description="Major royal jelly protein" evidence="4">
    <location>
        <begin position="20"/>
        <end position="355"/>
    </location>
</feature>
<dbReference type="AlphaFoldDB" id="A0A2T2ZV87"/>
<evidence type="ECO:0000313" key="6">
    <source>
        <dbReference type="Proteomes" id="UP000241462"/>
    </source>
</evidence>
<dbReference type="OrthoDB" id="7776143at2759"/>
<dbReference type="SUPFAM" id="SSF101898">
    <property type="entry name" value="NHL repeat"/>
    <property type="match status" value="1"/>
</dbReference>
<proteinExistence type="inferred from homology"/>
<dbReference type="InterPro" id="IPR011042">
    <property type="entry name" value="6-blade_b-propeller_TolB-like"/>
</dbReference>
<reference evidence="5 6" key="1">
    <citation type="journal article" date="2018" name="Mycol. Prog.">
        <title>Coniella lustricola, a new species from submerged detritus.</title>
        <authorList>
            <person name="Raudabaugh D.B."/>
            <person name="Iturriaga T."/>
            <person name="Carver A."/>
            <person name="Mondo S."/>
            <person name="Pangilinan J."/>
            <person name="Lipzen A."/>
            <person name="He G."/>
            <person name="Amirebrahimi M."/>
            <person name="Grigoriev I.V."/>
            <person name="Miller A.N."/>
        </authorList>
    </citation>
    <scope>NUCLEOTIDE SEQUENCE [LARGE SCALE GENOMIC DNA]</scope>
    <source>
        <strain evidence="5 6">B22-T-1</strain>
    </source>
</reference>
<evidence type="ECO:0008006" key="7">
    <source>
        <dbReference type="Google" id="ProtNLM"/>
    </source>
</evidence>
<evidence type="ECO:0000313" key="5">
    <source>
        <dbReference type="EMBL" id="PSR77687.1"/>
    </source>
</evidence>
<dbReference type="Gene3D" id="2.120.10.30">
    <property type="entry name" value="TolB, C-terminal domain"/>
    <property type="match status" value="1"/>
</dbReference>
<evidence type="ECO:0000256" key="1">
    <source>
        <dbReference type="ARBA" id="ARBA00004613"/>
    </source>
</evidence>
<comment type="subcellular location">
    <subcellularLocation>
        <location evidence="1">Secreted</location>
    </subcellularLocation>
</comment>
<dbReference type="InParanoid" id="A0A2T2ZV87"/>
<dbReference type="PANTHER" id="PTHR10009:SF18">
    <property type="entry name" value="PROTEIN YELLOW-LIKE PROTEIN"/>
    <property type="match status" value="1"/>
</dbReference>
<keyword evidence="6" id="KW-1185">Reference proteome</keyword>
<keyword evidence="4" id="KW-0732">Signal</keyword>
<dbReference type="GO" id="GO:0005576">
    <property type="term" value="C:extracellular region"/>
    <property type="evidence" value="ECO:0007669"/>
    <property type="project" value="UniProtKB-SubCell"/>
</dbReference>
<dbReference type="PANTHER" id="PTHR10009">
    <property type="entry name" value="PROTEIN YELLOW-RELATED"/>
    <property type="match status" value="1"/>
</dbReference>
<evidence type="ECO:0000256" key="4">
    <source>
        <dbReference type="SAM" id="SignalP"/>
    </source>
</evidence>
<sequence length="355" mass="38561">MHVHYFLLIGFSWLSSCDAAIDPRVQLALTLNSSTKGISTIPDGRIFMVHGSSPQITEYNTSTGIQTIYPYTKLEYDASSPNSSDIKSTYVSLNAQRIGPDGNLWLIDTGGSPASMPWGPKIIVINITTNSVDRIYHMGNVTKTGSLLDDIRFGRPGSNRAYLTDAGIGALITLDLATGQAVRLLEGHESVEASFPASFQGTLNRNMDGTVASAPAADDLEVTPDADYLLYQAASGNLWRIATKYLDQSLYNSSLATLLGDLTEDWAFTSSTGGTAIDADGTSYYSNFDRTSIDAVWANGTRFQYVQDDRLVFVDAMWVSTDQKLWMPMTMETSNGTYAVYTMDIGVGPSPIDHA</sequence>
<gene>
    <name evidence="5" type="ORF">BD289DRAFT_377579</name>
</gene>
<dbReference type="Pfam" id="PF03022">
    <property type="entry name" value="MRJP"/>
    <property type="match status" value="1"/>
</dbReference>
<evidence type="ECO:0000256" key="2">
    <source>
        <dbReference type="ARBA" id="ARBA00009127"/>
    </source>
</evidence>
<organism evidence="5 6">
    <name type="scientific">Coniella lustricola</name>
    <dbReference type="NCBI Taxonomy" id="2025994"/>
    <lineage>
        <taxon>Eukaryota</taxon>
        <taxon>Fungi</taxon>
        <taxon>Dikarya</taxon>
        <taxon>Ascomycota</taxon>
        <taxon>Pezizomycotina</taxon>
        <taxon>Sordariomycetes</taxon>
        <taxon>Sordariomycetidae</taxon>
        <taxon>Diaporthales</taxon>
        <taxon>Schizoparmaceae</taxon>
        <taxon>Coniella</taxon>
    </lineage>
</organism>
<keyword evidence="3" id="KW-0964">Secreted</keyword>
<dbReference type="EMBL" id="KZ678645">
    <property type="protein sequence ID" value="PSR77687.1"/>
    <property type="molecule type" value="Genomic_DNA"/>
</dbReference>
<protein>
    <recommendedName>
        <fullName evidence="7">Major royal jelly protein</fullName>
    </recommendedName>
</protein>
<feature type="signal peptide" evidence="4">
    <location>
        <begin position="1"/>
        <end position="19"/>
    </location>
</feature>
<dbReference type="InterPro" id="IPR017996">
    <property type="entry name" value="MRJP/yellow-related"/>
</dbReference>